<organism evidence="1 2">
    <name type="scientific">Alloalcanivorax venustensis ISO4</name>
    <dbReference type="NCBI Taxonomy" id="1177184"/>
    <lineage>
        <taxon>Bacteria</taxon>
        <taxon>Pseudomonadati</taxon>
        <taxon>Pseudomonadota</taxon>
        <taxon>Gammaproteobacteria</taxon>
        <taxon>Oceanospirillales</taxon>
        <taxon>Alcanivoracaceae</taxon>
        <taxon>Alloalcanivorax</taxon>
    </lineage>
</organism>
<evidence type="ECO:0008006" key="3">
    <source>
        <dbReference type="Google" id="ProtNLM"/>
    </source>
</evidence>
<proteinExistence type="predicted"/>
<reference evidence="1 2" key="1">
    <citation type="submission" date="2012-09" db="EMBL/GenBank/DDBJ databases">
        <title>Genome Sequence of alkane-degrading Bacterium Alcanivorax venustensis ISO4.</title>
        <authorList>
            <person name="Lai Q."/>
            <person name="Shao Z."/>
        </authorList>
    </citation>
    <scope>NUCLEOTIDE SEQUENCE [LARGE SCALE GENOMIC DNA]</scope>
    <source>
        <strain evidence="1 2">ISO4</strain>
    </source>
</reference>
<sequence length="246" mass="25757">MKNTLPVVLLAAALAACGGDDTRYVERDVPAPVEYMPVDGFVLGFWVMEEQENCDSPCIDDASAYGDALYVLDSAGEPVAPALEDGGAIGRVAVFDGDTRFATRATSALNNTVIGERFSLHLRARTDQADTGPVVSLASANGTALTVTLSNDRLLVDLPAQSQRMLTSLESGGGWREIQLASDGERVTLAVDCDVVAAFGAEPGVPVLSTDALGVSVGGEGDAYFSGAVDLVRLSRQHEGNLFCEE</sequence>
<keyword evidence="2" id="KW-1185">Reference proteome</keyword>
<dbReference type="Proteomes" id="UP000644441">
    <property type="component" value="Unassembled WGS sequence"/>
</dbReference>
<dbReference type="InterPro" id="IPR013320">
    <property type="entry name" value="ConA-like_dom_sf"/>
</dbReference>
<accession>A0ABS0AEQ2</accession>
<protein>
    <recommendedName>
        <fullName evidence="3">Lipoprotein</fullName>
    </recommendedName>
</protein>
<name>A0ABS0AEQ2_9GAMM</name>
<dbReference type="EMBL" id="ARXR01000007">
    <property type="protein sequence ID" value="MBF5052619.1"/>
    <property type="molecule type" value="Genomic_DNA"/>
</dbReference>
<dbReference type="SUPFAM" id="SSF49899">
    <property type="entry name" value="Concanavalin A-like lectins/glucanases"/>
    <property type="match status" value="1"/>
</dbReference>
<dbReference type="Gene3D" id="2.60.120.200">
    <property type="match status" value="1"/>
</dbReference>
<gene>
    <name evidence="1" type="ORF">ISO4_01221</name>
</gene>
<evidence type="ECO:0000313" key="2">
    <source>
        <dbReference type="Proteomes" id="UP000644441"/>
    </source>
</evidence>
<comment type="caution">
    <text evidence="1">The sequence shown here is derived from an EMBL/GenBank/DDBJ whole genome shotgun (WGS) entry which is preliminary data.</text>
</comment>
<dbReference type="PROSITE" id="PS51257">
    <property type="entry name" value="PROKAR_LIPOPROTEIN"/>
    <property type="match status" value="1"/>
</dbReference>
<evidence type="ECO:0000313" key="1">
    <source>
        <dbReference type="EMBL" id="MBF5052619.1"/>
    </source>
</evidence>